<dbReference type="OrthoDB" id="2078069at2"/>
<organism evidence="1 2">
    <name type="scientific">Ruminiclostridium papyrosolvens C7</name>
    <dbReference type="NCBI Taxonomy" id="1330534"/>
    <lineage>
        <taxon>Bacteria</taxon>
        <taxon>Bacillati</taxon>
        <taxon>Bacillota</taxon>
        <taxon>Clostridia</taxon>
        <taxon>Eubacteriales</taxon>
        <taxon>Oscillospiraceae</taxon>
        <taxon>Ruminiclostridium</taxon>
    </lineage>
</organism>
<dbReference type="AlphaFoldDB" id="U4QXK0"/>
<evidence type="ECO:0000313" key="1">
    <source>
        <dbReference type="EMBL" id="EPR07730.1"/>
    </source>
</evidence>
<sequence>MFELDVKVITRELSFENFKSHFTKPLIYYMVNKNDDMSFFITYVLVDFNNNKMTYIYSYSNSNKRILDMQDEIERYHMSKCPHNSIQVKENESFLTFNEDEKFFTFINYVEKKMYVCTMKDLIPESEIKFEKISHTFYKDDTDASYFYLSAVDTEQILHIYRISLDLKDITEVNSFEGKPIPPHVLRNHKDYFFLSDEFRYSQFELTKKNKIVTQDELSRMYFKLSIKLNVGREVPMSFREERAALYQEMRRKYGIKCMQGRIMMINRKTNEQTYYNTTGGSPAHFEIDSQQNCVYTSAHNFFGVKDGVIYFEPAIIDKFEIVEDKLVHKGAFSYEKGYRYTSHKIFSVDGKTYICTFGQPNRLIFADADTMELLFYEDIGEDELSSQDDVSLYINSCGNNTEIIAIEVSPDNRLIVFVDGTYLYLYDFEKRQICKKVSHGFDTGKDGINMEDFKIRTVHFNYLS</sequence>
<evidence type="ECO:0000313" key="2">
    <source>
        <dbReference type="Proteomes" id="UP000016860"/>
    </source>
</evidence>
<proteinExistence type="predicted"/>
<comment type="caution">
    <text evidence="1">The sequence shown here is derived from an EMBL/GenBank/DDBJ whole genome shotgun (WGS) entry which is preliminary data.</text>
</comment>
<protein>
    <submittedName>
        <fullName evidence="1">Uncharacterized protein</fullName>
    </submittedName>
</protein>
<gene>
    <name evidence="1" type="ORF">L323_19595</name>
</gene>
<dbReference type="EMBL" id="ATAY01000098">
    <property type="protein sequence ID" value="EPR07730.1"/>
    <property type="molecule type" value="Genomic_DNA"/>
</dbReference>
<dbReference type="SUPFAM" id="SSF50969">
    <property type="entry name" value="YVTN repeat-like/Quinoprotein amine dehydrogenase"/>
    <property type="match status" value="1"/>
</dbReference>
<name>U4QXK0_9FIRM</name>
<dbReference type="PATRIC" id="fig|1330534.3.peg.3888"/>
<dbReference type="STRING" id="1330534.L323_19595"/>
<reference evidence="1 2" key="1">
    <citation type="journal article" date="2013" name="Genome Announc.">
        <title>Draft Genome Sequence of the Cellulolytic Bacterium Clostridium papyrosolvens C7 (ATCC 700395).</title>
        <authorList>
            <person name="Zepeda V."/>
            <person name="Dassa B."/>
            <person name="Borovok I."/>
            <person name="Lamed R."/>
            <person name="Bayer E.A."/>
            <person name="Cate J.H."/>
        </authorList>
    </citation>
    <scope>NUCLEOTIDE SEQUENCE [LARGE SCALE GENOMIC DNA]</scope>
    <source>
        <strain evidence="1 2">C7</strain>
    </source>
</reference>
<dbReference type="RefSeq" id="WP_020817271.1">
    <property type="nucleotide sequence ID" value="NZ_ATAY01000098.1"/>
</dbReference>
<dbReference type="InterPro" id="IPR011044">
    <property type="entry name" value="Quino_amine_DH_bsu"/>
</dbReference>
<dbReference type="Proteomes" id="UP000016860">
    <property type="component" value="Unassembled WGS sequence"/>
</dbReference>
<accession>U4QXK0</accession>